<evidence type="ECO:0008006" key="3">
    <source>
        <dbReference type="Google" id="ProtNLM"/>
    </source>
</evidence>
<dbReference type="RefSeq" id="WP_303305554.1">
    <property type="nucleotide sequence ID" value="NZ_JAODOP010000004.1"/>
</dbReference>
<comment type="caution">
    <text evidence="1">The sequence shown here is derived from an EMBL/GenBank/DDBJ whole genome shotgun (WGS) entry which is preliminary data.</text>
</comment>
<organism evidence="1 2">
    <name type="scientific">Flavivirga spongiicola</name>
    <dbReference type="NCBI Taxonomy" id="421621"/>
    <lineage>
        <taxon>Bacteria</taxon>
        <taxon>Pseudomonadati</taxon>
        <taxon>Bacteroidota</taxon>
        <taxon>Flavobacteriia</taxon>
        <taxon>Flavobacteriales</taxon>
        <taxon>Flavobacteriaceae</taxon>
        <taxon>Flavivirga</taxon>
    </lineage>
</organism>
<keyword evidence="2" id="KW-1185">Reference proteome</keyword>
<accession>A0ABU7XRV0</accession>
<evidence type="ECO:0000313" key="2">
    <source>
        <dbReference type="Proteomes" id="UP001337305"/>
    </source>
</evidence>
<dbReference type="EMBL" id="JAODOP010000004">
    <property type="protein sequence ID" value="MEF3833204.1"/>
    <property type="molecule type" value="Genomic_DNA"/>
</dbReference>
<evidence type="ECO:0000313" key="1">
    <source>
        <dbReference type="EMBL" id="MEF3833204.1"/>
    </source>
</evidence>
<name>A0ABU7XRV0_9FLAO</name>
<sequence>MDNISYHSSRRILLLLLFNFIICLAFSQNSSNTASTKKSWFKENVSIRKTFDGSKNEKKPATLSLFENHKNRNDFINVDIAVKLIEFEPLKNSGSILTLFPVVEWHKSSNDDAKKDNLSIGLNGEYYFGKDWNVKPYLLSNFVFKRNLMESVNEIKYVAQMSFFSLSKNAPGYPWRFNNKDSDYRGMYYPYIGFEYYEVPNLIIDGQREVFSTYFIRLFLEYWWSPRTLQTIFNGTFRNVFGNDNLVKNDLPIFDVSLNYYPGKQEHVSIGLNYKNGYDPGAKFVQVDVTSLNLNINF</sequence>
<reference evidence="1 2" key="1">
    <citation type="submission" date="2022-09" db="EMBL/GenBank/DDBJ databases">
        <title>Genome sequencing of Flavivirga sp. MEBiC05379.</title>
        <authorList>
            <person name="Oh H.-M."/>
            <person name="Kwon K.K."/>
            <person name="Park M.J."/>
            <person name="Yang S.-H."/>
        </authorList>
    </citation>
    <scope>NUCLEOTIDE SEQUENCE [LARGE SCALE GENOMIC DNA]</scope>
    <source>
        <strain evidence="1 2">MEBiC05379</strain>
    </source>
</reference>
<proteinExistence type="predicted"/>
<dbReference type="Proteomes" id="UP001337305">
    <property type="component" value="Unassembled WGS sequence"/>
</dbReference>
<gene>
    <name evidence="1" type="ORF">N1F79_08675</name>
</gene>
<protein>
    <recommendedName>
        <fullName evidence="3">DUF481 domain-containing protein</fullName>
    </recommendedName>
</protein>